<dbReference type="GO" id="GO:0016705">
    <property type="term" value="F:oxidoreductase activity, acting on paired donors, with incorporation or reduction of molecular oxygen"/>
    <property type="evidence" value="ECO:0007669"/>
    <property type="project" value="InterPro"/>
</dbReference>
<dbReference type="EMBL" id="JBCNJP010000027">
    <property type="protein sequence ID" value="KAK9052352.1"/>
    <property type="molecule type" value="Genomic_DNA"/>
</dbReference>
<evidence type="ECO:0000256" key="1">
    <source>
        <dbReference type="ARBA" id="ARBA00001971"/>
    </source>
</evidence>
<keyword evidence="7" id="KW-0732">Signal</keyword>
<sequence length="498" mass="56577">METLLFFYFIMSFLLTAIIHHKLQPTVHPSGDNAPPTYALIGCLISFYKNRHRLLSWYTDLLSASSTQTVVIRRLGARKTIITANPENVEYMLKTNFVNFPKGKPFTEILNDFLGFGIFNVDGDLWHSQRKLASHQFTSRLLKQHMEVNVKEAVKTKLFPLLDSFAGDIDATVDLQEVLKRLGFDIVCKLSLGFDPLCLGDRSSFSDDVSILKAFDLAGVISAKRAAIPIAAVWKLKKLFGIGSEKVLKDSVTEIHEYVTQIIRKRKENIKKMIIINKSDQNDHDLLTKLIMEGMGEEMIRDMVISFIMAGRDTTSAAMTWLFYALSRNSHVEEKLVTEIRLNFKDDEFDDFKEMKYLQACLCETMRLYPPVSWDSKHAVADDTLPDGTPVTAGDRVTYFPYGMGRMESIWGADRMEFKPERWLELDREVSPYKYPVFQAGPRVCLGKGMANAQMSYVVASMVNRFEMTAVGSGEALYLPSLTAHMGGGFNVSVRRRW</sequence>
<feature type="binding site" description="axial binding residue" evidence="6">
    <location>
        <position position="445"/>
    </location>
    <ligand>
        <name>heme</name>
        <dbReference type="ChEBI" id="CHEBI:30413"/>
    </ligand>
    <ligandPart>
        <name>Fe</name>
        <dbReference type="ChEBI" id="CHEBI:18248"/>
    </ligandPart>
</feature>
<keyword evidence="6" id="KW-0349">Heme</keyword>
<dbReference type="PRINTS" id="PR00463">
    <property type="entry name" value="EP450I"/>
</dbReference>
<evidence type="ECO:0000256" key="3">
    <source>
        <dbReference type="ARBA" id="ARBA00022723"/>
    </source>
</evidence>
<dbReference type="InterPro" id="IPR036396">
    <property type="entry name" value="Cyt_P450_sf"/>
</dbReference>
<accession>A0AAP0CDZ1</accession>
<dbReference type="Proteomes" id="UP001408789">
    <property type="component" value="Unassembled WGS sequence"/>
</dbReference>
<dbReference type="GO" id="GO:0020037">
    <property type="term" value="F:heme binding"/>
    <property type="evidence" value="ECO:0007669"/>
    <property type="project" value="InterPro"/>
</dbReference>
<evidence type="ECO:0008006" key="10">
    <source>
        <dbReference type="Google" id="ProtNLM"/>
    </source>
</evidence>
<keyword evidence="5 6" id="KW-0408">Iron</keyword>
<dbReference type="PANTHER" id="PTHR24296">
    <property type="entry name" value="CYTOCHROME P450"/>
    <property type="match status" value="1"/>
</dbReference>
<feature type="chain" id="PRO_5042875100" description="Cytochrome P450" evidence="7">
    <location>
        <begin position="17"/>
        <end position="498"/>
    </location>
</feature>
<dbReference type="InterPro" id="IPR001128">
    <property type="entry name" value="Cyt_P450"/>
</dbReference>
<evidence type="ECO:0000256" key="5">
    <source>
        <dbReference type="ARBA" id="ARBA00023004"/>
    </source>
</evidence>
<evidence type="ECO:0000256" key="6">
    <source>
        <dbReference type="PIRSR" id="PIRSR602401-1"/>
    </source>
</evidence>
<keyword evidence="4" id="KW-0560">Oxidoreductase</keyword>
<evidence type="ECO:0000313" key="8">
    <source>
        <dbReference type="EMBL" id="KAK9052352.1"/>
    </source>
</evidence>
<gene>
    <name evidence="8" type="ORF">SSX86_028981</name>
</gene>
<keyword evidence="9" id="KW-1185">Reference proteome</keyword>
<comment type="cofactor">
    <cofactor evidence="1 6">
        <name>heme</name>
        <dbReference type="ChEBI" id="CHEBI:30413"/>
    </cofactor>
</comment>
<dbReference type="GO" id="GO:0005506">
    <property type="term" value="F:iron ion binding"/>
    <property type="evidence" value="ECO:0007669"/>
    <property type="project" value="InterPro"/>
</dbReference>
<dbReference type="AlphaFoldDB" id="A0AAP0CDZ1"/>
<evidence type="ECO:0000313" key="9">
    <source>
        <dbReference type="Proteomes" id="UP001408789"/>
    </source>
</evidence>
<dbReference type="GO" id="GO:0004497">
    <property type="term" value="F:monooxygenase activity"/>
    <property type="evidence" value="ECO:0007669"/>
    <property type="project" value="InterPro"/>
</dbReference>
<protein>
    <recommendedName>
        <fullName evidence="10">Cytochrome P450</fullName>
    </recommendedName>
</protein>
<name>A0AAP0CDZ1_9ASTR</name>
<comment type="similarity">
    <text evidence="2">Belongs to the cytochrome P450 family.</text>
</comment>
<dbReference type="PRINTS" id="PR00385">
    <property type="entry name" value="P450"/>
</dbReference>
<dbReference type="SUPFAM" id="SSF48264">
    <property type="entry name" value="Cytochrome P450"/>
    <property type="match status" value="1"/>
</dbReference>
<reference evidence="8 9" key="1">
    <citation type="submission" date="2024-04" db="EMBL/GenBank/DDBJ databases">
        <title>The reference genome of an endangered Asteraceae, Deinandra increscens subsp. villosa, native to the Central Coast of California.</title>
        <authorList>
            <person name="Guilliams M."/>
            <person name="Hasenstab-Lehman K."/>
            <person name="Meyer R."/>
            <person name="Mcevoy S."/>
        </authorList>
    </citation>
    <scope>NUCLEOTIDE SEQUENCE [LARGE SCALE GENOMIC DNA]</scope>
    <source>
        <tissue evidence="8">Leaf</tissue>
    </source>
</reference>
<dbReference type="Pfam" id="PF00067">
    <property type="entry name" value="p450"/>
    <property type="match status" value="1"/>
</dbReference>
<comment type="caution">
    <text evidence="8">The sequence shown here is derived from an EMBL/GenBank/DDBJ whole genome shotgun (WGS) entry which is preliminary data.</text>
</comment>
<evidence type="ECO:0000256" key="2">
    <source>
        <dbReference type="ARBA" id="ARBA00010617"/>
    </source>
</evidence>
<proteinExistence type="inferred from homology"/>
<evidence type="ECO:0000256" key="4">
    <source>
        <dbReference type="ARBA" id="ARBA00023002"/>
    </source>
</evidence>
<dbReference type="CDD" id="cd11064">
    <property type="entry name" value="CYP86A"/>
    <property type="match status" value="1"/>
</dbReference>
<keyword evidence="3 6" id="KW-0479">Metal-binding</keyword>
<feature type="signal peptide" evidence="7">
    <location>
        <begin position="1"/>
        <end position="16"/>
    </location>
</feature>
<dbReference type="Gene3D" id="1.10.630.10">
    <property type="entry name" value="Cytochrome P450"/>
    <property type="match status" value="1"/>
</dbReference>
<evidence type="ECO:0000256" key="7">
    <source>
        <dbReference type="SAM" id="SignalP"/>
    </source>
</evidence>
<organism evidence="8 9">
    <name type="scientific">Deinandra increscens subsp. villosa</name>
    <dbReference type="NCBI Taxonomy" id="3103831"/>
    <lineage>
        <taxon>Eukaryota</taxon>
        <taxon>Viridiplantae</taxon>
        <taxon>Streptophyta</taxon>
        <taxon>Embryophyta</taxon>
        <taxon>Tracheophyta</taxon>
        <taxon>Spermatophyta</taxon>
        <taxon>Magnoliopsida</taxon>
        <taxon>eudicotyledons</taxon>
        <taxon>Gunneridae</taxon>
        <taxon>Pentapetalae</taxon>
        <taxon>asterids</taxon>
        <taxon>campanulids</taxon>
        <taxon>Asterales</taxon>
        <taxon>Asteraceae</taxon>
        <taxon>Asteroideae</taxon>
        <taxon>Heliantheae alliance</taxon>
        <taxon>Madieae</taxon>
        <taxon>Madiinae</taxon>
        <taxon>Deinandra</taxon>
    </lineage>
</organism>
<dbReference type="InterPro" id="IPR002401">
    <property type="entry name" value="Cyt_P450_E_grp-I"/>
</dbReference>